<dbReference type="Proteomes" id="UP000834106">
    <property type="component" value="Chromosome 11"/>
</dbReference>
<evidence type="ECO:0000313" key="2">
    <source>
        <dbReference type="Proteomes" id="UP000834106"/>
    </source>
</evidence>
<dbReference type="AlphaFoldDB" id="A0AAD1ZPL4"/>
<reference evidence="1" key="1">
    <citation type="submission" date="2023-05" db="EMBL/GenBank/DDBJ databases">
        <authorList>
            <person name="Huff M."/>
        </authorList>
    </citation>
    <scope>NUCLEOTIDE SEQUENCE</scope>
</reference>
<proteinExistence type="predicted"/>
<evidence type="ECO:0000313" key="1">
    <source>
        <dbReference type="EMBL" id="CAI9770940.1"/>
    </source>
</evidence>
<gene>
    <name evidence="1" type="ORF">FPE_LOCUS18370</name>
</gene>
<sequence length="150" mass="16448">MSAASLSNHTLFGPVAQSEPTNCRLCANHLVEPMQVETTAALEPLAQSASSPLSIPDTREPSMPLLHSHPWLSPRLPIQHQPLLFPLIRWSPVPKQILSWLLSQGHRGQLVEASRRLGGLILEESGQRIELLAVLEHHLPPLLLNAPTAT</sequence>
<dbReference type="EMBL" id="OU503046">
    <property type="protein sequence ID" value="CAI9770940.1"/>
    <property type="molecule type" value="Genomic_DNA"/>
</dbReference>
<protein>
    <submittedName>
        <fullName evidence="1">Uncharacterized protein</fullName>
    </submittedName>
</protein>
<keyword evidence="2" id="KW-1185">Reference proteome</keyword>
<organism evidence="1 2">
    <name type="scientific">Fraxinus pennsylvanica</name>
    <dbReference type="NCBI Taxonomy" id="56036"/>
    <lineage>
        <taxon>Eukaryota</taxon>
        <taxon>Viridiplantae</taxon>
        <taxon>Streptophyta</taxon>
        <taxon>Embryophyta</taxon>
        <taxon>Tracheophyta</taxon>
        <taxon>Spermatophyta</taxon>
        <taxon>Magnoliopsida</taxon>
        <taxon>eudicotyledons</taxon>
        <taxon>Gunneridae</taxon>
        <taxon>Pentapetalae</taxon>
        <taxon>asterids</taxon>
        <taxon>lamiids</taxon>
        <taxon>Lamiales</taxon>
        <taxon>Oleaceae</taxon>
        <taxon>Oleeae</taxon>
        <taxon>Fraxinus</taxon>
    </lineage>
</organism>
<name>A0AAD1ZPL4_9LAMI</name>
<accession>A0AAD1ZPL4</accession>